<evidence type="ECO:0000313" key="1">
    <source>
        <dbReference type="EMBL" id="CAK9186691.1"/>
    </source>
</evidence>
<dbReference type="PANTHER" id="PTHR33646:SF6">
    <property type="entry name" value="TRANSMEMBRANE PROTEIN"/>
    <property type="match status" value="1"/>
</dbReference>
<keyword evidence="2" id="KW-1185">Reference proteome</keyword>
<gene>
    <name evidence="1" type="ORF">ILEXP_LOCUS57186</name>
</gene>
<accession>A0ABC8V016</accession>
<proteinExistence type="predicted"/>
<dbReference type="PANTHER" id="PTHR33646">
    <property type="entry name" value="GB|AAF00631.1"/>
    <property type="match status" value="1"/>
</dbReference>
<dbReference type="Proteomes" id="UP001642360">
    <property type="component" value="Unassembled WGS sequence"/>
</dbReference>
<reference evidence="1 2" key="1">
    <citation type="submission" date="2024-02" db="EMBL/GenBank/DDBJ databases">
        <authorList>
            <person name="Vignale AGUSTIN F."/>
            <person name="Sosa J E."/>
            <person name="Modenutti C."/>
        </authorList>
    </citation>
    <scope>NUCLEOTIDE SEQUENCE [LARGE SCALE GENOMIC DNA]</scope>
</reference>
<dbReference type="InterPro" id="IPR045883">
    <property type="entry name" value="At4g13530-like"/>
</dbReference>
<dbReference type="EMBL" id="CAUOFW020009647">
    <property type="protein sequence ID" value="CAK9186691.1"/>
    <property type="molecule type" value="Genomic_DNA"/>
</dbReference>
<protein>
    <submittedName>
        <fullName evidence="1">Uncharacterized protein</fullName>
    </submittedName>
</protein>
<name>A0ABC8V016_9AQUA</name>
<sequence>MKFVSEVSPGMGINKVSQFMSRAARLNEAFSVVKRVPVIRPSLPAAGLTPWPVMSLR</sequence>
<dbReference type="AlphaFoldDB" id="A0ABC8V016"/>
<organism evidence="1 2">
    <name type="scientific">Ilex paraguariensis</name>
    <name type="common">yerba mate</name>
    <dbReference type="NCBI Taxonomy" id="185542"/>
    <lineage>
        <taxon>Eukaryota</taxon>
        <taxon>Viridiplantae</taxon>
        <taxon>Streptophyta</taxon>
        <taxon>Embryophyta</taxon>
        <taxon>Tracheophyta</taxon>
        <taxon>Spermatophyta</taxon>
        <taxon>Magnoliopsida</taxon>
        <taxon>eudicotyledons</taxon>
        <taxon>Gunneridae</taxon>
        <taxon>Pentapetalae</taxon>
        <taxon>asterids</taxon>
        <taxon>campanulids</taxon>
        <taxon>Aquifoliales</taxon>
        <taxon>Aquifoliaceae</taxon>
        <taxon>Ilex</taxon>
    </lineage>
</organism>
<evidence type="ECO:0000313" key="2">
    <source>
        <dbReference type="Proteomes" id="UP001642360"/>
    </source>
</evidence>
<comment type="caution">
    <text evidence="1">The sequence shown here is derived from an EMBL/GenBank/DDBJ whole genome shotgun (WGS) entry which is preliminary data.</text>
</comment>